<sequence length="14" mass="1579">MIHALPRAPESLIM</sequence>
<evidence type="ECO:0000313" key="1">
    <source>
        <dbReference type="EMBL" id="EQB47001.1"/>
    </source>
</evidence>
<name>T0L620_COLGC</name>
<dbReference type="HOGENOM" id="CLU_3435047_0_0_1"/>
<proteinExistence type="predicted"/>
<dbReference type="EMBL" id="AMYD01003152">
    <property type="protein sequence ID" value="EQB47001.1"/>
    <property type="molecule type" value="Genomic_DNA"/>
</dbReference>
<dbReference type="Proteomes" id="UP000015530">
    <property type="component" value="Unassembled WGS sequence"/>
</dbReference>
<protein>
    <submittedName>
        <fullName evidence="1">Uncharacterized protein</fullName>
    </submittedName>
</protein>
<evidence type="ECO:0000313" key="2">
    <source>
        <dbReference type="Proteomes" id="UP000015530"/>
    </source>
</evidence>
<accession>T0L620</accession>
<gene>
    <name evidence="1" type="ORF">CGLO_13908</name>
</gene>
<organism evidence="1 2">
    <name type="scientific">Colletotrichum gloeosporioides (strain Cg-14)</name>
    <name type="common">Anthracnose fungus</name>
    <name type="synonym">Glomerella cingulata</name>
    <dbReference type="NCBI Taxonomy" id="1237896"/>
    <lineage>
        <taxon>Eukaryota</taxon>
        <taxon>Fungi</taxon>
        <taxon>Dikarya</taxon>
        <taxon>Ascomycota</taxon>
        <taxon>Pezizomycotina</taxon>
        <taxon>Sordariomycetes</taxon>
        <taxon>Hypocreomycetidae</taxon>
        <taxon>Glomerellales</taxon>
        <taxon>Glomerellaceae</taxon>
        <taxon>Colletotrichum</taxon>
        <taxon>Colletotrichum gloeosporioides species complex</taxon>
    </lineage>
</organism>
<reference evidence="2" key="1">
    <citation type="journal article" date="2013" name="Mol. Plant Microbe Interact.">
        <title>Global aspects of pacC regulation of pathogenicity genes in Colletotrichum gloeosporioides as revealed by transcriptome analysis.</title>
        <authorList>
            <person name="Alkan N."/>
            <person name="Meng X."/>
            <person name="Friedlander G."/>
            <person name="Reuveni E."/>
            <person name="Sukno S."/>
            <person name="Sherman A."/>
            <person name="Thon M."/>
            <person name="Fluhr R."/>
            <person name="Prusky D."/>
        </authorList>
    </citation>
    <scope>NUCLEOTIDE SEQUENCE [LARGE SCALE GENOMIC DNA]</scope>
    <source>
        <strain evidence="2">Cg-14</strain>
    </source>
</reference>
<comment type="caution">
    <text evidence="1">The sequence shown here is derived from an EMBL/GenBank/DDBJ whole genome shotgun (WGS) entry which is preliminary data.</text>
</comment>